<dbReference type="EMBL" id="JYNY01000417">
    <property type="protein sequence ID" value="KJJ84024.1"/>
    <property type="molecule type" value="Genomic_DNA"/>
</dbReference>
<dbReference type="InterPro" id="IPR002201">
    <property type="entry name" value="Glyco_trans_9"/>
</dbReference>
<accession>A0A0F0CPS7</accession>
<name>A0A0F0CPS7_9BACT</name>
<dbReference type="Gene3D" id="3.40.50.2000">
    <property type="entry name" value="Glycogen Phosphorylase B"/>
    <property type="match status" value="2"/>
</dbReference>
<proteinExistence type="predicted"/>
<comment type="caution">
    <text evidence="3">The sequence shown here is derived from an EMBL/GenBank/DDBJ whole genome shotgun (WGS) entry which is preliminary data.</text>
</comment>
<evidence type="ECO:0000313" key="4">
    <source>
        <dbReference type="Proteomes" id="UP000033428"/>
    </source>
</evidence>
<dbReference type="InterPro" id="IPR051199">
    <property type="entry name" value="LPS_LOS_Heptosyltrfase"/>
</dbReference>
<evidence type="ECO:0000313" key="3">
    <source>
        <dbReference type="EMBL" id="KJJ84024.1"/>
    </source>
</evidence>
<dbReference type="GO" id="GO:0008713">
    <property type="term" value="F:ADP-heptose-lipopolysaccharide heptosyltransferase activity"/>
    <property type="evidence" value="ECO:0007669"/>
    <property type="project" value="TreeGrafter"/>
</dbReference>
<dbReference type="Pfam" id="PF01075">
    <property type="entry name" value="Glyco_transf_9"/>
    <property type="match status" value="1"/>
</dbReference>
<dbReference type="SUPFAM" id="SSF53756">
    <property type="entry name" value="UDP-Glycosyltransferase/glycogen phosphorylase"/>
    <property type="match status" value="1"/>
</dbReference>
<organism evidence="3 4">
    <name type="scientific">Candidatus Omnitrophus magneticus</name>
    <dbReference type="NCBI Taxonomy" id="1609969"/>
    <lineage>
        <taxon>Bacteria</taxon>
        <taxon>Pseudomonadati</taxon>
        <taxon>Candidatus Omnitrophota</taxon>
        <taxon>Candidatus Omnitrophus</taxon>
    </lineage>
</organism>
<dbReference type="Proteomes" id="UP000033428">
    <property type="component" value="Unassembled WGS sequence"/>
</dbReference>
<dbReference type="CDD" id="cd03789">
    <property type="entry name" value="GT9_LPS_heptosyltransferase"/>
    <property type="match status" value="1"/>
</dbReference>
<dbReference type="GO" id="GO:0005829">
    <property type="term" value="C:cytosol"/>
    <property type="evidence" value="ECO:0007669"/>
    <property type="project" value="TreeGrafter"/>
</dbReference>
<evidence type="ECO:0000256" key="2">
    <source>
        <dbReference type="ARBA" id="ARBA00022679"/>
    </source>
</evidence>
<keyword evidence="1" id="KW-0328">Glycosyltransferase</keyword>
<dbReference type="GO" id="GO:0009244">
    <property type="term" value="P:lipopolysaccharide core region biosynthetic process"/>
    <property type="evidence" value="ECO:0007669"/>
    <property type="project" value="TreeGrafter"/>
</dbReference>
<keyword evidence="4" id="KW-1185">Reference proteome</keyword>
<reference evidence="3 4" key="1">
    <citation type="submission" date="2015-02" db="EMBL/GenBank/DDBJ databases">
        <title>Single-cell genomics of uncultivated deep-branching MTB reveals a conserved set of magnetosome genes.</title>
        <authorList>
            <person name="Kolinko S."/>
            <person name="Richter M."/>
            <person name="Glockner F.O."/>
            <person name="Brachmann A."/>
            <person name="Schuler D."/>
        </authorList>
    </citation>
    <scope>NUCLEOTIDE SEQUENCE [LARGE SCALE GENOMIC DNA]</scope>
    <source>
        <strain evidence="3">SKK-01</strain>
    </source>
</reference>
<protein>
    <submittedName>
        <fullName evidence="3">Lipopolysaccharide heptosyltransferase II</fullName>
    </submittedName>
</protein>
<sequence length="386" mass="43816">MSVPLNGDVLKAVYNWDKSINMKTPKRILIANIFGIGDVVFTLPIVDNLKNMFEGSRVDYLCNARVNGVLELVSGIDNIHIYEKDKYLNLWKNSKRLFVKEVLNLFFSIKKKKYDIVFDFTLSREFGFVFLLCGIKRRIGFDYKNRGIFLTDKMALTGFDGKHVVEFYLELLKYAGIDARVFCPAITPDEYSLKWAKNYLLNKNVEKDRLIFIIPGGGASWGKDAVRKRWPDENFAIVADALINEKFQICILGAHSERVLCETVANKMKFKPSFIENDLDIKKYIALLSLGALVITNDGGPLHLASALGRKVVAIFGPVDENVYGPYPKDKNCNRVLTVDGLQCRPCYKNFRLSACKLNMLCLYGVHPNDIIKECGELLADKLSHV</sequence>
<dbReference type="AlphaFoldDB" id="A0A0F0CPS7"/>
<gene>
    <name evidence="3" type="ORF">OMAG_002106</name>
</gene>
<evidence type="ECO:0000256" key="1">
    <source>
        <dbReference type="ARBA" id="ARBA00022676"/>
    </source>
</evidence>
<dbReference type="PANTHER" id="PTHR30160">
    <property type="entry name" value="TETRAACYLDISACCHARIDE 4'-KINASE-RELATED"/>
    <property type="match status" value="1"/>
</dbReference>
<keyword evidence="2 3" id="KW-0808">Transferase</keyword>